<sequence length="1106" mass="129393">MEIKKGSVLRGPFWSEPVEVISTEDKGNYVLIITKGKNTGGIDNRLISKDELPKVEVIGGELSFSEETWKVFLALETIRYRYASVYDPLLAVNVSKIDPLPHQIEAVYGYVLKLPRIRFMIADDPGAGKTIMAGLIIKELKLRHLIKRILIVVPGHLRDQWQRELSEKFDEHFEIVDRGRFNSNFGINPWQKYSQIITSMDFAKKKEVLESLEDADFDLVIVDEAHKMSAYRYGNKTEKTDRYKLGEVLSKISNHLLFLTATPHKGDPENFRLLLDLLERVFFANKEIMREAIQSGNNPLFIRRLKEDLKDFEGRPLFLPRRVNTVPLELSDREMELYNELSRYVKSQYDKAIKRDRRRNVAFALVILQRRFSSSVYALLESLKRRKKRLEELKSSAYQQREPEEVINFEEVEDMSESERWAEEIKWETITLSENMKELEEEIRTVDELIRRAEDILRNEEETKLKELKETLLGLKEEFKDFKIIIFTESKDTLEYLNEKVKSWGFSTVIIHGGMNLYERIDAEKSFKNEAEVLIATEAAGEGINLQFCNLMINYDLPWNPNRLEQRMGRIHRYGQQREVHIYNLVARRTREGKVLYNLLEKLNKIREALGSDKVFDVIGEILLNKNLSQLLVEAAVNARDMDEILKEIDIKVDEEYINRIKESLGEALATRHIDLTRIRELAQKAKEERLIPEYTENYFKKAFEKAGGKIRERKDGFLSVESIPLDIRRVAEEEEFKRSFGQLQSKYPKITFDKEKAFRTPDAEFVSFGHPLFEAVMRWVEKHLRDSLLKGAVFFDPDGRLDGYMLFYEGEVRDGTGSIVGKRLFAFYDDGRKVVEVSPAILWDLAEGFTTEKEAVNMEELRKRVEDVVIKGLERYKEELLKERLRQVEIKERYGVKSLEYLIYQLDGEILDLYGKKDKGEDVDKMINRKREKKHEYERGLEELKERLEREKALSLSPPNFLGVIRIKPMRERIGVEGDPEVEAVGMKVAMEYEIREGRRPEDVSSQNLGFDIRSVDRDGRVRYIEVKARAGVGEVALTQNEWFKAQRLKDDYYLYVVFNAVSSPRLIIIQNPAERLKPQEKVEVVRYIVDEREILKYLGGKDEP</sequence>
<name>A0A7C2V2N3_9AQUI</name>
<dbReference type="InterPro" id="IPR001650">
    <property type="entry name" value="Helicase_C-like"/>
</dbReference>
<dbReference type="SMART" id="SM00487">
    <property type="entry name" value="DEXDc"/>
    <property type="match status" value="1"/>
</dbReference>
<keyword evidence="5" id="KW-0175">Coiled coil</keyword>
<keyword evidence="3" id="KW-0347">Helicase</keyword>
<evidence type="ECO:0000259" key="6">
    <source>
        <dbReference type="PROSITE" id="PS51192"/>
    </source>
</evidence>
<evidence type="ECO:0000259" key="7">
    <source>
        <dbReference type="PROSITE" id="PS51194"/>
    </source>
</evidence>
<dbReference type="CDD" id="cd18793">
    <property type="entry name" value="SF2_C_SNF"/>
    <property type="match status" value="1"/>
</dbReference>
<dbReference type="PROSITE" id="PS51192">
    <property type="entry name" value="HELICASE_ATP_BIND_1"/>
    <property type="match status" value="1"/>
</dbReference>
<keyword evidence="1" id="KW-0547">Nucleotide-binding</keyword>
<dbReference type="Pfam" id="PF13020">
    <property type="entry name" value="NOV_C"/>
    <property type="match status" value="1"/>
</dbReference>
<evidence type="ECO:0000256" key="3">
    <source>
        <dbReference type="ARBA" id="ARBA00022806"/>
    </source>
</evidence>
<dbReference type="InterPro" id="IPR006935">
    <property type="entry name" value="Helicase/UvrB_N"/>
</dbReference>
<dbReference type="Gene3D" id="3.40.50.10810">
    <property type="entry name" value="Tandem AAA-ATPase domain"/>
    <property type="match status" value="1"/>
</dbReference>
<dbReference type="Gene3D" id="3.40.50.300">
    <property type="entry name" value="P-loop containing nucleotide triphosphate hydrolases"/>
    <property type="match status" value="1"/>
</dbReference>
<comment type="caution">
    <text evidence="8">The sequence shown here is derived from an EMBL/GenBank/DDBJ whole genome shotgun (WGS) entry which is preliminary data.</text>
</comment>
<feature type="coiled-coil region" evidence="5">
    <location>
        <begin position="928"/>
        <end position="955"/>
    </location>
</feature>
<protein>
    <submittedName>
        <fullName evidence="8">DUF3883 domain-containing protein</fullName>
    </submittedName>
</protein>
<organism evidence="8">
    <name type="scientific">Hydrogenobacter sp</name>
    <dbReference type="NCBI Taxonomy" id="2152829"/>
    <lineage>
        <taxon>Bacteria</taxon>
        <taxon>Pseudomonadati</taxon>
        <taxon>Aquificota</taxon>
        <taxon>Aquificia</taxon>
        <taxon>Aquificales</taxon>
        <taxon>Aquificaceae</taxon>
        <taxon>Hydrogenobacter</taxon>
    </lineage>
</organism>
<gene>
    <name evidence="8" type="ORF">ENO47_01725</name>
</gene>
<evidence type="ECO:0000256" key="1">
    <source>
        <dbReference type="ARBA" id="ARBA00022741"/>
    </source>
</evidence>
<dbReference type="EMBL" id="DSFP01000023">
    <property type="protein sequence ID" value="HEW45380.1"/>
    <property type="molecule type" value="Genomic_DNA"/>
</dbReference>
<keyword evidence="2" id="KW-0378">Hydrolase</keyword>
<proteinExistence type="predicted"/>
<dbReference type="GO" id="GO:0005524">
    <property type="term" value="F:ATP binding"/>
    <property type="evidence" value="ECO:0007669"/>
    <property type="project" value="InterPro"/>
</dbReference>
<dbReference type="AlphaFoldDB" id="A0A7C2V2N3"/>
<keyword evidence="4" id="KW-0067">ATP-binding</keyword>
<evidence type="ECO:0000256" key="5">
    <source>
        <dbReference type="SAM" id="Coils"/>
    </source>
</evidence>
<dbReference type="GO" id="GO:0003677">
    <property type="term" value="F:DNA binding"/>
    <property type="evidence" value="ECO:0007669"/>
    <property type="project" value="InterPro"/>
</dbReference>
<dbReference type="InterPro" id="IPR038718">
    <property type="entry name" value="SNF2-like_sf"/>
</dbReference>
<dbReference type="InterPro" id="IPR024975">
    <property type="entry name" value="NOV_C"/>
</dbReference>
<feature type="domain" description="Helicase C-terminal" evidence="7">
    <location>
        <begin position="467"/>
        <end position="623"/>
    </location>
</feature>
<feature type="domain" description="Helicase ATP-binding" evidence="6">
    <location>
        <begin position="110"/>
        <end position="281"/>
    </location>
</feature>
<dbReference type="Pfam" id="PF04851">
    <property type="entry name" value="ResIII"/>
    <property type="match status" value="1"/>
</dbReference>
<dbReference type="SMART" id="SM00490">
    <property type="entry name" value="HELICc"/>
    <property type="match status" value="1"/>
</dbReference>
<dbReference type="InterPro" id="IPR027417">
    <property type="entry name" value="P-loop_NTPase"/>
</dbReference>
<dbReference type="PANTHER" id="PTHR45766:SF6">
    <property type="entry name" value="SWI_SNF-RELATED MATRIX-ASSOCIATED ACTIN-DEPENDENT REGULATOR OF CHROMATIN SUBFAMILY A-LIKE PROTEIN 1"/>
    <property type="match status" value="1"/>
</dbReference>
<evidence type="ECO:0000256" key="4">
    <source>
        <dbReference type="ARBA" id="ARBA00022840"/>
    </source>
</evidence>
<dbReference type="Pfam" id="PF00271">
    <property type="entry name" value="Helicase_C"/>
    <property type="match status" value="1"/>
</dbReference>
<evidence type="ECO:0000313" key="8">
    <source>
        <dbReference type="EMBL" id="HEW45380.1"/>
    </source>
</evidence>
<dbReference type="GO" id="GO:0016787">
    <property type="term" value="F:hydrolase activity"/>
    <property type="evidence" value="ECO:0007669"/>
    <property type="project" value="UniProtKB-KW"/>
</dbReference>
<dbReference type="InterPro" id="IPR014001">
    <property type="entry name" value="Helicase_ATP-bd"/>
</dbReference>
<reference evidence="8" key="1">
    <citation type="journal article" date="2020" name="mSystems">
        <title>Genome- and Community-Level Interaction Insights into Carbon Utilization and Element Cycling Functions of Hydrothermarchaeota in Hydrothermal Sediment.</title>
        <authorList>
            <person name="Zhou Z."/>
            <person name="Liu Y."/>
            <person name="Xu W."/>
            <person name="Pan J."/>
            <person name="Luo Z.H."/>
            <person name="Li M."/>
        </authorList>
    </citation>
    <scope>NUCLEOTIDE SEQUENCE [LARGE SCALE GENOMIC DNA]</scope>
    <source>
        <strain evidence="8">SpSt-132</strain>
    </source>
</reference>
<feature type="coiled-coil region" evidence="5">
    <location>
        <begin position="380"/>
        <end position="485"/>
    </location>
</feature>
<accession>A0A7C2V2N3</accession>
<evidence type="ECO:0000256" key="2">
    <source>
        <dbReference type="ARBA" id="ARBA00022801"/>
    </source>
</evidence>
<dbReference type="PROSITE" id="PS51194">
    <property type="entry name" value="HELICASE_CTER"/>
    <property type="match status" value="1"/>
</dbReference>
<dbReference type="InterPro" id="IPR049730">
    <property type="entry name" value="SNF2/RAD54-like_C"/>
</dbReference>
<dbReference type="CDD" id="cd18011">
    <property type="entry name" value="DEXDc_RapA"/>
    <property type="match status" value="1"/>
</dbReference>
<dbReference type="SUPFAM" id="SSF52540">
    <property type="entry name" value="P-loop containing nucleoside triphosphate hydrolases"/>
    <property type="match status" value="2"/>
</dbReference>
<dbReference type="PANTHER" id="PTHR45766">
    <property type="entry name" value="DNA ANNEALING HELICASE AND ENDONUCLEASE ZRANB3 FAMILY MEMBER"/>
    <property type="match status" value="1"/>
</dbReference>
<dbReference type="InterPro" id="IPR057342">
    <property type="entry name" value="DEXDc_RapA"/>
</dbReference>